<dbReference type="SUPFAM" id="SSF50129">
    <property type="entry name" value="GroES-like"/>
    <property type="match status" value="1"/>
</dbReference>
<sequence length="321" mass="34847">MKAVVITSFGDEKVLQVKERSLPDVQETEVLLEVKAAGVNRPDIFQRKGNYPAPDGVVQDIPGLEVAGIISSVGRKVTEWKEGDAVCCLVAGGGYASHIVVDQDMCLPVPEGLNLAEAAALPETVFTVWDNVFRRGALAAGETLLVYGGAGGIGSTAIQLAKAFGANVYTTVGSDQKEAFCKELGADAVANYKREDFSEVFRNKEINVVLDSIGGGYFEKNIELLSPDGRLIYINAVEGAHVKLNLMKLMRKRITVTGSTLRARDLAFKVQLAREIQTYVWPLIGTRFRPRIYKELPLADAPEAHRLMEGGEVMGKIVLIP</sequence>
<dbReference type="OrthoDB" id="9787435at2"/>
<dbReference type="SMART" id="SM00829">
    <property type="entry name" value="PKS_ER"/>
    <property type="match status" value="1"/>
</dbReference>
<dbReference type="GO" id="GO:0016651">
    <property type="term" value="F:oxidoreductase activity, acting on NAD(P)H"/>
    <property type="evidence" value="ECO:0007669"/>
    <property type="project" value="TreeGrafter"/>
</dbReference>
<dbReference type="SUPFAM" id="SSF51735">
    <property type="entry name" value="NAD(P)-binding Rossmann-fold domains"/>
    <property type="match status" value="1"/>
</dbReference>
<dbReference type="PANTHER" id="PTHR48106:SF8">
    <property type="entry name" value="OS02G0805600 PROTEIN"/>
    <property type="match status" value="1"/>
</dbReference>
<dbReference type="Proteomes" id="UP000325105">
    <property type="component" value="Unassembled WGS sequence"/>
</dbReference>
<dbReference type="InterPro" id="IPR013149">
    <property type="entry name" value="ADH-like_C"/>
</dbReference>
<proteinExistence type="predicted"/>
<dbReference type="PROSITE" id="PS01162">
    <property type="entry name" value="QOR_ZETA_CRYSTAL"/>
    <property type="match status" value="1"/>
</dbReference>
<evidence type="ECO:0000313" key="4">
    <source>
        <dbReference type="EMBL" id="TYP90952.1"/>
    </source>
</evidence>
<dbReference type="InterPro" id="IPR014189">
    <property type="entry name" value="Quinone_OxRdtase_PIG3"/>
</dbReference>
<evidence type="ECO:0000259" key="3">
    <source>
        <dbReference type="SMART" id="SM00829"/>
    </source>
</evidence>
<dbReference type="NCBIfam" id="TIGR02824">
    <property type="entry name" value="quinone_pig3"/>
    <property type="match status" value="1"/>
</dbReference>
<dbReference type="PANTHER" id="PTHR48106">
    <property type="entry name" value="QUINONE OXIDOREDUCTASE PIG3-RELATED"/>
    <property type="match status" value="1"/>
</dbReference>
<dbReference type="GO" id="GO:0008270">
    <property type="term" value="F:zinc ion binding"/>
    <property type="evidence" value="ECO:0007669"/>
    <property type="project" value="InterPro"/>
</dbReference>
<keyword evidence="5" id="KW-1185">Reference proteome</keyword>
<dbReference type="InterPro" id="IPR002364">
    <property type="entry name" value="Quin_OxRdtase/zeta-crystal_CS"/>
</dbReference>
<dbReference type="Pfam" id="PF00107">
    <property type="entry name" value="ADH_zinc_N"/>
    <property type="match status" value="1"/>
</dbReference>
<organism evidence="4 5">
    <name type="scientific">Sphingobacterium allocomposti</name>
    <dbReference type="NCBI Taxonomy" id="415956"/>
    <lineage>
        <taxon>Bacteria</taxon>
        <taxon>Pseudomonadati</taxon>
        <taxon>Bacteroidota</taxon>
        <taxon>Sphingobacteriia</taxon>
        <taxon>Sphingobacteriales</taxon>
        <taxon>Sphingobacteriaceae</taxon>
        <taxon>Sphingobacterium</taxon>
    </lineage>
</organism>
<dbReference type="Gene3D" id="3.90.180.10">
    <property type="entry name" value="Medium-chain alcohol dehydrogenases, catalytic domain"/>
    <property type="match status" value="1"/>
</dbReference>
<dbReference type="Gene3D" id="3.40.50.720">
    <property type="entry name" value="NAD(P)-binding Rossmann-like Domain"/>
    <property type="match status" value="1"/>
</dbReference>
<evidence type="ECO:0000256" key="2">
    <source>
        <dbReference type="ARBA" id="ARBA00023002"/>
    </source>
</evidence>
<comment type="caution">
    <text evidence="4">The sequence shown here is derived from an EMBL/GenBank/DDBJ whole genome shotgun (WGS) entry which is preliminary data.</text>
</comment>
<dbReference type="RefSeq" id="WP_148909825.1">
    <property type="nucleotide sequence ID" value="NZ_VNHX01000023.1"/>
</dbReference>
<evidence type="ECO:0000256" key="1">
    <source>
        <dbReference type="ARBA" id="ARBA00022857"/>
    </source>
</evidence>
<gene>
    <name evidence="4" type="ORF">BC792_12350</name>
</gene>
<accession>A0A5S5D887</accession>
<dbReference type="InterPro" id="IPR011032">
    <property type="entry name" value="GroES-like_sf"/>
</dbReference>
<dbReference type="InterPro" id="IPR020843">
    <property type="entry name" value="ER"/>
</dbReference>
<dbReference type="EMBL" id="VNHX01000023">
    <property type="protein sequence ID" value="TYP90952.1"/>
    <property type="molecule type" value="Genomic_DNA"/>
</dbReference>
<evidence type="ECO:0000313" key="5">
    <source>
        <dbReference type="Proteomes" id="UP000325105"/>
    </source>
</evidence>
<feature type="domain" description="Enoyl reductase (ER)" evidence="3">
    <location>
        <begin position="10"/>
        <end position="319"/>
    </location>
</feature>
<keyword evidence="1" id="KW-0521">NADP</keyword>
<protein>
    <submittedName>
        <fullName evidence="4">Putative PIG3 family NAD(P)H quinone oxidoreductase</fullName>
    </submittedName>
</protein>
<dbReference type="Pfam" id="PF08240">
    <property type="entry name" value="ADH_N"/>
    <property type="match status" value="1"/>
</dbReference>
<name>A0A5S5D887_9SPHI</name>
<dbReference type="GO" id="GO:0070402">
    <property type="term" value="F:NADPH binding"/>
    <property type="evidence" value="ECO:0007669"/>
    <property type="project" value="TreeGrafter"/>
</dbReference>
<dbReference type="InterPro" id="IPR013154">
    <property type="entry name" value="ADH-like_N"/>
</dbReference>
<dbReference type="InterPro" id="IPR036291">
    <property type="entry name" value="NAD(P)-bd_dom_sf"/>
</dbReference>
<keyword evidence="2" id="KW-0560">Oxidoreductase</keyword>
<reference evidence="4 5" key="1">
    <citation type="submission" date="2019-07" db="EMBL/GenBank/DDBJ databases">
        <title>Genomic Encyclopedia of Archaeal and Bacterial Type Strains, Phase II (KMG-II): from individual species to whole genera.</title>
        <authorList>
            <person name="Goeker M."/>
        </authorList>
    </citation>
    <scope>NUCLEOTIDE SEQUENCE [LARGE SCALE GENOMIC DNA]</scope>
    <source>
        <strain evidence="4 5">DSM 18850</strain>
    </source>
</reference>
<dbReference type="AlphaFoldDB" id="A0A5S5D887"/>
<dbReference type="CDD" id="cd05276">
    <property type="entry name" value="p53_inducible_oxidoreductase"/>
    <property type="match status" value="1"/>
</dbReference>